<keyword evidence="6 12" id="KW-0658">Purine biosynthesis</keyword>
<dbReference type="InterPro" id="IPR004769">
    <property type="entry name" value="Pur_lyase"/>
</dbReference>
<keyword evidence="15" id="KW-1185">Reference proteome</keyword>
<dbReference type="Pfam" id="PF00206">
    <property type="entry name" value="Lyase_1"/>
    <property type="match status" value="1"/>
</dbReference>
<evidence type="ECO:0000256" key="8">
    <source>
        <dbReference type="ARBA" id="ARBA00024477"/>
    </source>
</evidence>
<dbReference type="InterPro" id="IPR019468">
    <property type="entry name" value="AdenyloSucc_lyase_C"/>
</dbReference>
<dbReference type="InterPro" id="IPR000362">
    <property type="entry name" value="Fumarate_lyase_fam"/>
</dbReference>
<comment type="catalytic activity">
    <reaction evidence="8">
        <text>(2S)-2-[5-amino-1-(5-phospho-beta-D-ribosyl)imidazole-4-carboxamido]succinate = 5-amino-1-(5-phospho-beta-D-ribosyl)imidazole-4-carboxamide + fumarate</text>
        <dbReference type="Rhea" id="RHEA:23920"/>
        <dbReference type="ChEBI" id="CHEBI:29806"/>
        <dbReference type="ChEBI" id="CHEBI:58443"/>
        <dbReference type="ChEBI" id="CHEBI:58475"/>
        <dbReference type="EC" id="4.3.2.2"/>
    </reaction>
    <physiologicalReaction direction="left-to-right" evidence="8">
        <dbReference type="Rhea" id="RHEA:23921"/>
    </physiologicalReaction>
</comment>
<dbReference type="PANTHER" id="PTHR43172">
    <property type="entry name" value="ADENYLOSUCCINATE LYASE"/>
    <property type="match status" value="1"/>
</dbReference>
<dbReference type="Proteomes" id="UP000295277">
    <property type="component" value="Unassembled WGS sequence"/>
</dbReference>
<dbReference type="InterPro" id="IPR022761">
    <property type="entry name" value="Fumarate_lyase_N"/>
</dbReference>
<dbReference type="OrthoDB" id="9768878at2"/>
<evidence type="ECO:0000256" key="3">
    <source>
        <dbReference type="ARBA" id="ARBA00008273"/>
    </source>
</evidence>
<gene>
    <name evidence="14" type="ORF">EV216_11062</name>
</gene>
<evidence type="ECO:0000256" key="7">
    <source>
        <dbReference type="ARBA" id="ARBA00023239"/>
    </source>
</evidence>
<dbReference type="GO" id="GO:0070626">
    <property type="term" value="F:(S)-2-(5-amino-1-(5-phospho-D-ribosyl)imidazole-4-carboxamido) succinate lyase (fumarate-forming) activity"/>
    <property type="evidence" value="ECO:0007669"/>
    <property type="project" value="TreeGrafter"/>
</dbReference>
<dbReference type="SUPFAM" id="SSF48557">
    <property type="entry name" value="L-aspartase-like"/>
    <property type="match status" value="1"/>
</dbReference>
<evidence type="ECO:0000256" key="2">
    <source>
        <dbReference type="ARBA" id="ARBA00004734"/>
    </source>
</evidence>
<comment type="similarity">
    <text evidence="3 12">Belongs to the lyase 1 family. Adenylosuccinate lyase subfamily.</text>
</comment>
<comment type="pathway">
    <text evidence="2 12">Purine metabolism; AMP biosynthesis via de novo pathway; AMP from IMP: step 2/2.</text>
</comment>
<keyword evidence="7 12" id="KW-0456">Lyase</keyword>
<dbReference type="InterPro" id="IPR024083">
    <property type="entry name" value="Fumarase/histidase_N"/>
</dbReference>
<evidence type="ECO:0000256" key="10">
    <source>
        <dbReference type="ARBA" id="ARBA00049115"/>
    </source>
</evidence>
<dbReference type="AlphaFoldDB" id="A0A4R1YV07"/>
<dbReference type="PRINTS" id="PR00145">
    <property type="entry name" value="ARGSUCLYASE"/>
</dbReference>
<evidence type="ECO:0000256" key="9">
    <source>
        <dbReference type="ARBA" id="ARBA00030717"/>
    </source>
</evidence>
<dbReference type="EC" id="4.3.2.2" evidence="4 11"/>
<evidence type="ECO:0000256" key="6">
    <source>
        <dbReference type="ARBA" id="ARBA00022755"/>
    </source>
</evidence>
<organism evidence="14 15">
    <name type="scientific">Rhodovulum steppense</name>
    <dbReference type="NCBI Taxonomy" id="540251"/>
    <lineage>
        <taxon>Bacteria</taxon>
        <taxon>Pseudomonadati</taxon>
        <taxon>Pseudomonadota</taxon>
        <taxon>Alphaproteobacteria</taxon>
        <taxon>Rhodobacterales</taxon>
        <taxon>Paracoccaceae</taxon>
        <taxon>Rhodovulum</taxon>
    </lineage>
</organism>
<dbReference type="GO" id="GO:0005829">
    <property type="term" value="C:cytosol"/>
    <property type="evidence" value="ECO:0007669"/>
    <property type="project" value="TreeGrafter"/>
</dbReference>
<dbReference type="Pfam" id="PF10397">
    <property type="entry name" value="ADSL_C"/>
    <property type="match status" value="1"/>
</dbReference>
<evidence type="ECO:0000256" key="1">
    <source>
        <dbReference type="ARBA" id="ARBA00004706"/>
    </source>
</evidence>
<evidence type="ECO:0000313" key="14">
    <source>
        <dbReference type="EMBL" id="TCM84746.1"/>
    </source>
</evidence>
<evidence type="ECO:0000313" key="15">
    <source>
        <dbReference type="Proteomes" id="UP000295277"/>
    </source>
</evidence>
<proteinExistence type="inferred from homology"/>
<dbReference type="GO" id="GO:0004018">
    <property type="term" value="F:N6-(1,2-dicarboxyethyl)AMP AMP-lyase (fumarate-forming) activity"/>
    <property type="evidence" value="ECO:0007669"/>
    <property type="project" value="UniProtKB-UniRule"/>
</dbReference>
<dbReference type="CDD" id="cd01360">
    <property type="entry name" value="Adenylsuccinate_lyase_1"/>
    <property type="match status" value="1"/>
</dbReference>
<evidence type="ECO:0000256" key="5">
    <source>
        <dbReference type="ARBA" id="ARBA00017058"/>
    </source>
</evidence>
<dbReference type="PANTHER" id="PTHR43172:SF1">
    <property type="entry name" value="ADENYLOSUCCINATE LYASE"/>
    <property type="match status" value="1"/>
</dbReference>
<dbReference type="EMBL" id="SLVM01000010">
    <property type="protein sequence ID" value="TCM84746.1"/>
    <property type="molecule type" value="Genomic_DNA"/>
</dbReference>
<dbReference type="NCBIfam" id="TIGR00928">
    <property type="entry name" value="purB"/>
    <property type="match status" value="1"/>
</dbReference>
<dbReference type="GO" id="GO:0044208">
    <property type="term" value="P:'de novo' AMP biosynthetic process"/>
    <property type="evidence" value="ECO:0007669"/>
    <property type="project" value="UniProtKB-UniPathway"/>
</dbReference>
<comment type="caution">
    <text evidence="14">The sequence shown here is derived from an EMBL/GenBank/DDBJ whole genome shotgun (WGS) entry which is preliminary data.</text>
</comment>
<evidence type="ECO:0000259" key="13">
    <source>
        <dbReference type="SMART" id="SM00998"/>
    </source>
</evidence>
<dbReference type="SMART" id="SM00998">
    <property type="entry name" value="ADSL_C"/>
    <property type="match status" value="1"/>
</dbReference>
<dbReference type="GO" id="GO:0006189">
    <property type="term" value="P:'de novo' IMP biosynthetic process"/>
    <property type="evidence" value="ECO:0007669"/>
    <property type="project" value="UniProtKB-UniPathway"/>
</dbReference>
<dbReference type="FunFam" id="1.20.200.10:FF:000008">
    <property type="entry name" value="Adenylosuccinate lyase"/>
    <property type="match status" value="1"/>
</dbReference>
<name>A0A4R1YV07_9RHOB</name>
<dbReference type="UniPathway" id="UPA00075">
    <property type="reaction ID" value="UER00336"/>
</dbReference>
<dbReference type="Gene3D" id="1.20.200.10">
    <property type="entry name" value="Fumarase/aspartase (Central domain)"/>
    <property type="match status" value="1"/>
</dbReference>
<dbReference type="UniPathway" id="UPA00074">
    <property type="reaction ID" value="UER00132"/>
</dbReference>
<evidence type="ECO:0000256" key="11">
    <source>
        <dbReference type="NCBIfam" id="TIGR00928"/>
    </source>
</evidence>
<dbReference type="PROSITE" id="PS00163">
    <property type="entry name" value="FUMARATE_LYASES"/>
    <property type="match status" value="1"/>
</dbReference>
<dbReference type="Gene3D" id="1.10.275.10">
    <property type="entry name" value="Fumarase/aspartase (N-terminal domain)"/>
    <property type="match status" value="1"/>
</dbReference>
<dbReference type="FunFam" id="1.10.40.30:FF:000007">
    <property type="entry name" value="Adenylosuccinate lyase"/>
    <property type="match status" value="1"/>
</dbReference>
<dbReference type="PRINTS" id="PR00149">
    <property type="entry name" value="FUMRATELYASE"/>
</dbReference>
<comment type="pathway">
    <text evidence="1 12">Purine metabolism; IMP biosynthesis via de novo pathway; 5-amino-1-(5-phospho-D-ribosyl)imidazole-4-carboxamide from 5-amino-1-(5-phospho-D-ribosyl)imidazole-4-carboxylate: step 2/2.</text>
</comment>
<protein>
    <recommendedName>
        <fullName evidence="5 11">Adenylosuccinate lyase</fullName>
        <shortName evidence="12">ASL</shortName>
        <ecNumber evidence="4 11">4.3.2.2</ecNumber>
    </recommendedName>
    <alternativeName>
        <fullName evidence="9 12">Adenylosuccinase</fullName>
    </alternativeName>
</protein>
<accession>A0A4R1YV07</accession>
<dbReference type="Gene3D" id="1.10.40.30">
    <property type="entry name" value="Fumarase/aspartase (C-terminal domain)"/>
    <property type="match status" value="1"/>
</dbReference>
<dbReference type="InterPro" id="IPR020557">
    <property type="entry name" value="Fumarate_lyase_CS"/>
</dbReference>
<comment type="catalytic activity">
    <reaction evidence="10">
        <text>N(6)-(1,2-dicarboxyethyl)-AMP = fumarate + AMP</text>
        <dbReference type="Rhea" id="RHEA:16853"/>
        <dbReference type="ChEBI" id="CHEBI:29806"/>
        <dbReference type="ChEBI" id="CHEBI:57567"/>
        <dbReference type="ChEBI" id="CHEBI:456215"/>
        <dbReference type="EC" id="4.3.2.2"/>
    </reaction>
    <physiologicalReaction direction="left-to-right" evidence="10">
        <dbReference type="Rhea" id="RHEA:16854"/>
    </physiologicalReaction>
</comment>
<evidence type="ECO:0000256" key="4">
    <source>
        <dbReference type="ARBA" id="ARBA00012339"/>
    </source>
</evidence>
<reference evidence="14 15" key="1">
    <citation type="submission" date="2019-03" db="EMBL/GenBank/DDBJ databases">
        <title>Genomic Encyclopedia of Type Strains, Phase IV (KMG-IV): sequencing the most valuable type-strain genomes for metagenomic binning, comparative biology and taxonomic classification.</title>
        <authorList>
            <person name="Goeker M."/>
        </authorList>
    </citation>
    <scope>NUCLEOTIDE SEQUENCE [LARGE SCALE GENOMIC DNA]</scope>
    <source>
        <strain evidence="14 15">DSM 21153</strain>
    </source>
</reference>
<evidence type="ECO:0000256" key="12">
    <source>
        <dbReference type="RuleBase" id="RU361172"/>
    </source>
</evidence>
<dbReference type="InterPro" id="IPR008948">
    <property type="entry name" value="L-Aspartase-like"/>
</dbReference>
<sequence>MIPRYARPEMTAIWEPATRFRIWFEIEAHACDAMAELGVIPKENAEAVWKAKDVEFDVARIDEIEAVTRHDVIAFLTHLAEHVGSEEARFVHQGMTSSDVLDTCLNVQLTRAADILLADLDKVLAALKRRAYEHKDTVRIGRSHGIHAEPTTMGLTFARFYAEMDRNRARLRAARAEIATGAISGAVGTFANIDPRVEEHVCKMLGLTPEPISTQVIPRDRHAMFFATLGVIASSIENIAIEVRHMQRTEVLEAEEFFSAGQKGSSAMPHKRNPVLTENLTGLARLVRATVIPALENVALWHERDISHSSVERGIAPDATVTLDFALNRLAGVIDKLVIYPEAMLKNMNRFKGLVMSQRVLLALTQAGVSREDAYRLVQRNAMKVWEEGKDFREELLADAEVTAALSPAEIDEKFDLGYHTKHVDTIFARVFGEPA</sequence>
<feature type="domain" description="Adenylosuccinate lyase C-terminal" evidence="13">
    <location>
        <begin position="352"/>
        <end position="432"/>
    </location>
</feature>
<dbReference type="RefSeq" id="WP_132694618.1">
    <property type="nucleotide sequence ID" value="NZ_SLVM01000010.1"/>
</dbReference>